<dbReference type="PANTHER" id="PTHR31964:SF113">
    <property type="entry name" value="USPA DOMAIN-CONTAINING PROTEIN"/>
    <property type="match status" value="1"/>
</dbReference>
<evidence type="ECO:0000259" key="1">
    <source>
        <dbReference type="Pfam" id="PF00582"/>
    </source>
</evidence>
<sequence length="129" mass="14399">MVPKSFHTPGNKVILVHVTNHLHNFAYNTSIIPGDPELIRLAYQEEEHKAKAIVDEAKEFIGKHQIDGEVVRLFGNPGEQIVKKAEDIEATLVITGSRGLGTIRRTVLGSVSDYVIHHSHVPVIVYQHH</sequence>
<evidence type="ECO:0000313" key="2">
    <source>
        <dbReference type="Proteomes" id="UP000694844"/>
    </source>
</evidence>
<dbReference type="PANTHER" id="PTHR31964">
    <property type="entry name" value="ADENINE NUCLEOTIDE ALPHA HYDROLASES-LIKE SUPERFAMILY PROTEIN"/>
    <property type="match status" value="1"/>
</dbReference>
<feature type="domain" description="UspA" evidence="1">
    <location>
        <begin position="8"/>
        <end position="126"/>
    </location>
</feature>
<reference evidence="3" key="1">
    <citation type="submission" date="2025-08" db="UniProtKB">
        <authorList>
            <consortium name="RefSeq"/>
        </authorList>
    </citation>
    <scope>IDENTIFICATION</scope>
    <source>
        <tissue evidence="3">Whole sample</tissue>
    </source>
</reference>
<keyword evidence="2" id="KW-1185">Reference proteome</keyword>
<gene>
    <name evidence="3" type="primary">LOC111131454</name>
</gene>
<evidence type="ECO:0000313" key="3">
    <source>
        <dbReference type="RefSeq" id="XP_022334699.1"/>
    </source>
</evidence>
<dbReference type="KEGG" id="cvn:111131454"/>
<dbReference type="InterPro" id="IPR014729">
    <property type="entry name" value="Rossmann-like_a/b/a_fold"/>
</dbReference>
<protein>
    <submittedName>
        <fullName evidence="3">Uncharacterized protein LOC111131454</fullName>
    </submittedName>
</protein>
<name>A0A8B8E4R5_CRAVI</name>
<dbReference type="Gene3D" id="3.40.50.620">
    <property type="entry name" value="HUPs"/>
    <property type="match status" value="1"/>
</dbReference>
<dbReference type="AlphaFoldDB" id="A0A8B8E4R5"/>
<dbReference type="Pfam" id="PF00582">
    <property type="entry name" value="Usp"/>
    <property type="match status" value="1"/>
</dbReference>
<organism evidence="2 3">
    <name type="scientific">Crassostrea virginica</name>
    <name type="common">Eastern oyster</name>
    <dbReference type="NCBI Taxonomy" id="6565"/>
    <lineage>
        <taxon>Eukaryota</taxon>
        <taxon>Metazoa</taxon>
        <taxon>Spiralia</taxon>
        <taxon>Lophotrochozoa</taxon>
        <taxon>Mollusca</taxon>
        <taxon>Bivalvia</taxon>
        <taxon>Autobranchia</taxon>
        <taxon>Pteriomorphia</taxon>
        <taxon>Ostreida</taxon>
        <taxon>Ostreoidea</taxon>
        <taxon>Ostreidae</taxon>
        <taxon>Crassostrea</taxon>
    </lineage>
</organism>
<dbReference type="GeneID" id="111131454"/>
<accession>A0A8B8E4R5</accession>
<dbReference type="Proteomes" id="UP000694844">
    <property type="component" value="Chromosome 4"/>
</dbReference>
<dbReference type="CDD" id="cd23659">
    <property type="entry name" value="USP_At3g01520-like"/>
    <property type="match status" value="1"/>
</dbReference>
<dbReference type="SUPFAM" id="SSF52402">
    <property type="entry name" value="Adenine nucleotide alpha hydrolases-like"/>
    <property type="match status" value="1"/>
</dbReference>
<dbReference type="RefSeq" id="XP_022334699.1">
    <property type="nucleotide sequence ID" value="XM_022478991.1"/>
</dbReference>
<dbReference type="PRINTS" id="PR01438">
    <property type="entry name" value="UNVRSLSTRESS"/>
</dbReference>
<dbReference type="InterPro" id="IPR006016">
    <property type="entry name" value="UspA"/>
</dbReference>
<dbReference type="InterPro" id="IPR006015">
    <property type="entry name" value="Universal_stress_UspA"/>
</dbReference>
<proteinExistence type="predicted"/>
<dbReference type="OrthoDB" id="843225at2759"/>